<gene>
    <name evidence="1" type="ordered locus">DGo_CA2769</name>
</gene>
<dbReference type="AlphaFoldDB" id="H8GUL3"/>
<reference evidence="1 2" key="1">
    <citation type="journal article" date="2012" name="PLoS ONE">
        <title>Genome sequence and transcriptome analysis of the radioresistant bacterium Deinococcus gobiensis: insights into the extreme environmental adaptations.</title>
        <authorList>
            <person name="Yuan M."/>
            <person name="Chen M."/>
            <person name="Zhang W."/>
            <person name="Lu W."/>
            <person name="Wang J."/>
            <person name="Yang M."/>
            <person name="Zhao P."/>
            <person name="Tang R."/>
            <person name="Li X."/>
            <person name="Hao Y."/>
            <person name="Zhou Z."/>
            <person name="Zhan Y."/>
            <person name="Yu H."/>
            <person name="Teng C."/>
            <person name="Yan Y."/>
            <person name="Ping S."/>
            <person name="Wang Y."/>
            <person name="Lin M."/>
        </authorList>
    </citation>
    <scope>NUCLEOTIDE SEQUENCE [LARGE SCALE GENOMIC DNA]</scope>
    <source>
        <strain evidence="1 2">I-0</strain>
    </source>
</reference>
<evidence type="ECO:0000313" key="2">
    <source>
        <dbReference type="Proteomes" id="UP000007575"/>
    </source>
</evidence>
<organism evidence="1 2">
    <name type="scientific">Deinococcus gobiensis (strain DSM 21396 / JCM 16679 / CGMCC 1.7299 / I-0)</name>
    <dbReference type="NCBI Taxonomy" id="745776"/>
    <lineage>
        <taxon>Bacteria</taxon>
        <taxon>Thermotogati</taxon>
        <taxon>Deinococcota</taxon>
        <taxon>Deinococci</taxon>
        <taxon>Deinococcales</taxon>
        <taxon>Deinococcaceae</taxon>
        <taxon>Deinococcus</taxon>
    </lineage>
</organism>
<dbReference type="Proteomes" id="UP000007575">
    <property type="component" value="Chromosome"/>
</dbReference>
<accession>H8GUL3</accession>
<dbReference type="eggNOG" id="ENOG502ZQKB">
    <property type="taxonomic scope" value="Bacteria"/>
</dbReference>
<protein>
    <submittedName>
        <fullName evidence="1">Uncharacterized protein</fullName>
    </submittedName>
</protein>
<keyword evidence="2" id="KW-1185">Reference proteome</keyword>
<dbReference type="EMBL" id="CP002191">
    <property type="protein sequence ID" value="AFD26696.1"/>
    <property type="molecule type" value="Genomic_DNA"/>
</dbReference>
<sequence>MAEAARAVASDVAASHLVDGDQLSGYAWEMNVWTHKGDALNPLTVGPDRAAMRASFQDLWPRSPQAGSNGGHDTEAAIAELTGKVNTDRAAVLVLLTNSAASQAGTAAQRTIGENSPAYLAALNNWTRLRTSSTTGATVQLAIAPDRPERLFDAVVVVPKQFTGAALDGERSALVAAQVQAAAPTSSGLPWWVWLLGGLAVAAGAVLSIRARNNRPAAGAVAGAGQSAATASASRSPKGAQKLALHVGDRSFALDAAKPGDTVCVLCGPGYPVGTSPGQYVVLSQTDLPPIRLLTVTRERQGLKLSPETDVSLGGELPATLPLKDAEYRLKLSGRAVRQNLPPRPYQADVVLSLKPLGETEN</sequence>
<dbReference type="PATRIC" id="fig|745776.4.peg.2846"/>
<dbReference type="KEGG" id="dgo:DGo_CA2769"/>
<proteinExistence type="predicted"/>
<dbReference type="STRING" id="745776.DGo_CA2769"/>
<evidence type="ECO:0000313" key="1">
    <source>
        <dbReference type="EMBL" id="AFD26696.1"/>
    </source>
</evidence>
<name>H8GUL3_DEIGI</name>
<dbReference type="HOGENOM" id="CLU_764450_0_0_0"/>